<dbReference type="Proteomes" id="UP000320176">
    <property type="component" value="Unassembled WGS sequence"/>
</dbReference>
<gene>
    <name evidence="1" type="ORF">Pla52n_68830</name>
</gene>
<proteinExistence type="predicted"/>
<evidence type="ECO:0000313" key="1">
    <source>
        <dbReference type="EMBL" id="TWT89249.1"/>
    </source>
</evidence>
<dbReference type="EMBL" id="SJPN01000026">
    <property type="protein sequence ID" value="TWT89249.1"/>
    <property type="molecule type" value="Genomic_DNA"/>
</dbReference>
<reference evidence="1 2" key="1">
    <citation type="submission" date="2019-02" db="EMBL/GenBank/DDBJ databases">
        <title>Deep-cultivation of Planctomycetes and their phenomic and genomic characterization uncovers novel biology.</title>
        <authorList>
            <person name="Wiegand S."/>
            <person name="Jogler M."/>
            <person name="Boedeker C."/>
            <person name="Pinto D."/>
            <person name="Vollmers J."/>
            <person name="Rivas-Marin E."/>
            <person name="Kohn T."/>
            <person name="Peeters S.H."/>
            <person name="Heuer A."/>
            <person name="Rast P."/>
            <person name="Oberbeckmann S."/>
            <person name="Bunk B."/>
            <person name="Jeske O."/>
            <person name="Meyerdierks A."/>
            <person name="Storesund J.E."/>
            <person name="Kallscheuer N."/>
            <person name="Luecker S."/>
            <person name="Lage O.M."/>
            <person name="Pohl T."/>
            <person name="Merkel B.J."/>
            <person name="Hornburger P."/>
            <person name="Mueller R.-W."/>
            <person name="Bruemmer F."/>
            <person name="Labrenz M."/>
            <person name="Spormann A.M."/>
            <person name="Op Den Camp H."/>
            <person name="Overmann J."/>
            <person name="Amann R."/>
            <person name="Jetten M.S.M."/>
            <person name="Mascher T."/>
            <person name="Medema M.H."/>
            <person name="Devos D.P."/>
            <person name="Kaster A.-K."/>
            <person name="Ovreas L."/>
            <person name="Rohde M."/>
            <person name="Galperin M.Y."/>
            <person name="Jogler C."/>
        </authorList>
    </citation>
    <scope>NUCLEOTIDE SEQUENCE [LARGE SCALE GENOMIC DNA]</scope>
    <source>
        <strain evidence="1 2">Pla52n</strain>
    </source>
</reference>
<dbReference type="AlphaFoldDB" id="A0A5C5ZP68"/>
<sequence>MLIDMPRIFPPVSKSVSFPTRSLGRNQISQVPLSSLGSPESDCNVAVEPPPVPSNTYALVIPRLLITLVSNVAPVRVALIGPPSHTFGVLSLALAASNTTLAAGCTVTIPESRTNDSVLT</sequence>
<name>A0A5C5ZP68_9BACT</name>
<comment type="caution">
    <text evidence="1">The sequence shown here is derived from an EMBL/GenBank/DDBJ whole genome shotgun (WGS) entry which is preliminary data.</text>
</comment>
<organism evidence="1 2">
    <name type="scientific">Stieleria varia</name>
    <dbReference type="NCBI Taxonomy" id="2528005"/>
    <lineage>
        <taxon>Bacteria</taxon>
        <taxon>Pseudomonadati</taxon>
        <taxon>Planctomycetota</taxon>
        <taxon>Planctomycetia</taxon>
        <taxon>Pirellulales</taxon>
        <taxon>Pirellulaceae</taxon>
        <taxon>Stieleria</taxon>
    </lineage>
</organism>
<evidence type="ECO:0000313" key="2">
    <source>
        <dbReference type="Proteomes" id="UP000320176"/>
    </source>
</evidence>
<protein>
    <submittedName>
        <fullName evidence="1">Uncharacterized protein</fullName>
    </submittedName>
</protein>
<accession>A0A5C5ZP68</accession>
<keyword evidence="2" id="KW-1185">Reference proteome</keyword>